<evidence type="ECO:0000313" key="2">
    <source>
        <dbReference type="EMBL" id="KPJ04391.1"/>
    </source>
</evidence>
<accession>A0A0N1PI11</accession>
<dbReference type="AlphaFoldDB" id="A0A0N1PI11"/>
<name>A0A0N1PI11_PAPXU</name>
<proteinExistence type="predicted"/>
<evidence type="ECO:0000256" key="1">
    <source>
        <dbReference type="SAM" id="MobiDB-lite"/>
    </source>
</evidence>
<dbReference type="Proteomes" id="UP000053268">
    <property type="component" value="Unassembled WGS sequence"/>
</dbReference>
<feature type="region of interest" description="Disordered" evidence="1">
    <location>
        <begin position="1"/>
        <end position="90"/>
    </location>
</feature>
<dbReference type="EMBL" id="KQ459011">
    <property type="protein sequence ID" value="KPJ04391.1"/>
    <property type="molecule type" value="Genomic_DNA"/>
</dbReference>
<sequence length="111" mass="12721">MVASHHRPLGRVHEPNVRNCGSSRTEQYYYRNDEPSVGKIRGRPERGSGFSPHTPIQPAKEERRARASTRPGTGRIRFPSKPDTPRSSEPILIPKLRIQFADFPYLHYSID</sequence>
<evidence type="ECO:0000313" key="3">
    <source>
        <dbReference type="EMBL" id="KPJ20820.1"/>
    </source>
</evidence>
<feature type="compositionally biased region" description="Basic residues" evidence="1">
    <location>
        <begin position="1"/>
        <end position="10"/>
    </location>
</feature>
<protein>
    <submittedName>
        <fullName evidence="3">Uncharacterized protein</fullName>
    </submittedName>
</protein>
<gene>
    <name evidence="3" type="ORF">RR46_00558</name>
    <name evidence="2" type="ORF">RR46_01760</name>
</gene>
<organism evidence="3 4">
    <name type="scientific">Papilio xuthus</name>
    <name type="common">Asian swallowtail butterfly</name>
    <dbReference type="NCBI Taxonomy" id="66420"/>
    <lineage>
        <taxon>Eukaryota</taxon>
        <taxon>Metazoa</taxon>
        <taxon>Ecdysozoa</taxon>
        <taxon>Arthropoda</taxon>
        <taxon>Hexapoda</taxon>
        <taxon>Insecta</taxon>
        <taxon>Pterygota</taxon>
        <taxon>Neoptera</taxon>
        <taxon>Endopterygota</taxon>
        <taxon>Lepidoptera</taxon>
        <taxon>Glossata</taxon>
        <taxon>Ditrysia</taxon>
        <taxon>Papilionoidea</taxon>
        <taxon>Papilionidae</taxon>
        <taxon>Papilioninae</taxon>
        <taxon>Papilio</taxon>
    </lineage>
</organism>
<feature type="compositionally biased region" description="Basic and acidic residues" evidence="1">
    <location>
        <begin position="31"/>
        <end position="46"/>
    </location>
</feature>
<dbReference type="EMBL" id="LADI01017202">
    <property type="protein sequence ID" value="KPJ20820.1"/>
    <property type="molecule type" value="Genomic_DNA"/>
</dbReference>
<keyword evidence="4" id="KW-1185">Reference proteome</keyword>
<evidence type="ECO:0000313" key="4">
    <source>
        <dbReference type="Proteomes" id="UP000053268"/>
    </source>
</evidence>
<reference evidence="3 4" key="1">
    <citation type="journal article" date="2015" name="Nat. Commun.">
        <title>Outbred genome sequencing and CRISPR/Cas9 gene editing in butterflies.</title>
        <authorList>
            <person name="Li X."/>
            <person name="Fan D."/>
            <person name="Zhang W."/>
            <person name="Liu G."/>
            <person name="Zhang L."/>
            <person name="Zhao L."/>
            <person name="Fang X."/>
            <person name="Chen L."/>
            <person name="Dong Y."/>
            <person name="Chen Y."/>
            <person name="Ding Y."/>
            <person name="Zhao R."/>
            <person name="Feng M."/>
            <person name="Zhu Y."/>
            <person name="Feng Y."/>
            <person name="Jiang X."/>
            <person name="Zhu D."/>
            <person name="Xiang H."/>
            <person name="Feng X."/>
            <person name="Li S."/>
            <person name="Wang J."/>
            <person name="Zhang G."/>
            <person name="Kronforst M.R."/>
            <person name="Wang W."/>
        </authorList>
    </citation>
    <scope>NUCLEOTIDE SEQUENCE [LARGE SCALE GENOMIC DNA]</scope>
    <source>
        <strain evidence="3">Ya'a_city_454_Px</strain>
        <tissue evidence="3">Whole body</tissue>
    </source>
</reference>